<comment type="caution">
    <text evidence="5">The sequence shown here is derived from an EMBL/GenBank/DDBJ whole genome shotgun (WGS) entry which is preliminary data.</text>
</comment>
<dbReference type="InterPro" id="IPR003991">
    <property type="entry name" value="Pertactin_virulence_factor"/>
</dbReference>
<dbReference type="PRINTS" id="PR01484">
    <property type="entry name" value="PRTACTNFAMLY"/>
</dbReference>
<dbReference type="InterPro" id="IPR030930">
    <property type="entry name" value="AIDA"/>
</dbReference>
<name>A0AB36CWY2_9PSED</name>
<sequence length="742" mass="76783">MFTFGVPFSRVSLSGALLMLGCAPAGAFAASCDSLNCLTTPQANVAVNDGSTIYVGTGGTLTDSTVSNGFIQLLDGGRANGTTVDGSGRLSVYDSAAAFSTVVENGTMVVVGSATALRTIVNDGNLEVAQNAVVSDTQLKGGTMWVYTDATAKNTFVNNSQMTVYENGNADRTTVNDGGELSLSENASVINTVVNQGGMMDSGAGPHIHFTTVNQGGLMVLGDLAEASDTTINSGGVLRLKGDAVLGGANHIAGQVTFADPAINGFHTLTIKGPLTGNGSFLMNTDLASLQGDLIKVQGPISDSHTLVVADSGNAPSGEQQQLMLVDGNGGSGDFKLHGGTVDAGAYRYTLQQHDDDWFLAKPGDNIPDLDPVDPIDPADPVDPVDPADPIDTIDTVDTVDPVNPVTPPVTEQPDKPVIAPPPQTPQPIQTHPVPQAKVLSKGANAAVASHAASAALIGAQMNATTQHLGDLRSGKDQGGLWIRGYGTEQRLDTGASRAFQQQVNGLEIGADTALSFADGTLYVGGLLGKGQARQNFGEASNGTIDSATLGGYAAYLDRSGMYVDGALKYSHLNNDVDITSNLGDKVKARYKNHAVSADVQLGKTIDLSQGWFVEPQAGLQVARISGGSYTASNGLSVKQDSMVSLQSRVGGAFGRNLQPGNGVAVKPYVKAAWITEHAGDSTVNVNGAKLDSRLPGSRAEVAGGVTVTAVEKHNFFAEAGYTKGNDIEQPWALTVGYRYNW</sequence>
<dbReference type="SUPFAM" id="SSF103515">
    <property type="entry name" value="Autotransporter"/>
    <property type="match status" value="1"/>
</dbReference>
<gene>
    <name evidence="5" type="ORF">HBO26_14495</name>
</gene>
<dbReference type="PANTHER" id="PTHR35037:SF7">
    <property type="entry name" value="AUTOTRANSPORTER"/>
    <property type="match status" value="1"/>
</dbReference>
<dbReference type="GO" id="GO:0019867">
    <property type="term" value="C:outer membrane"/>
    <property type="evidence" value="ECO:0007669"/>
    <property type="project" value="InterPro"/>
</dbReference>
<evidence type="ECO:0000256" key="1">
    <source>
        <dbReference type="ARBA" id="ARBA00022729"/>
    </source>
</evidence>
<dbReference type="Gene3D" id="2.160.20.20">
    <property type="match status" value="1"/>
</dbReference>
<dbReference type="InterPro" id="IPR051551">
    <property type="entry name" value="Autotransporter_adhesion"/>
</dbReference>
<dbReference type="NCBIfam" id="TIGR04415">
    <property type="entry name" value="O_hepto_targRPT"/>
    <property type="match status" value="3"/>
</dbReference>
<feature type="region of interest" description="Disordered" evidence="2">
    <location>
        <begin position="395"/>
        <end position="418"/>
    </location>
</feature>
<feature type="domain" description="Autotransporter" evidence="4">
    <location>
        <begin position="474"/>
        <end position="742"/>
    </location>
</feature>
<organism evidence="5 6">
    <name type="scientific">Pseudomonas mandelii</name>
    <dbReference type="NCBI Taxonomy" id="75612"/>
    <lineage>
        <taxon>Bacteria</taxon>
        <taxon>Pseudomonadati</taxon>
        <taxon>Pseudomonadota</taxon>
        <taxon>Gammaproteobacteria</taxon>
        <taxon>Pseudomonadales</taxon>
        <taxon>Pseudomonadaceae</taxon>
        <taxon>Pseudomonas</taxon>
    </lineage>
</organism>
<dbReference type="InterPro" id="IPR004899">
    <property type="entry name" value="Pertactin_central"/>
</dbReference>
<dbReference type="RefSeq" id="WP_169857392.1">
    <property type="nucleotide sequence ID" value="NZ_JAAQXV010000004.1"/>
</dbReference>
<dbReference type="InterPro" id="IPR005546">
    <property type="entry name" value="Autotransporte_beta"/>
</dbReference>
<feature type="chain" id="PRO_5044289816" evidence="3">
    <location>
        <begin position="30"/>
        <end position="742"/>
    </location>
</feature>
<dbReference type="InterPro" id="IPR011050">
    <property type="entry name" value="Pectin_lyase_fold/virulence"/>
</dbReference>
<dbReference type="NCBIfam" id="TIGR01414">
    <property type="entry name" value="autotrans_barl"/>
    <property type="match status" value="1"/>
</dbReference>
<reference evidence="5 6" key="1">
    <citation type="journal article" date="2020" name="Front. Microbiol.">
        <title>Genetic Organization of the aprX-lipA2 Operon Affects the Proteolytic Potential of Pseudomonas Species in Milk.</title>
        <authorList>
            <person name="Maier C."/>
            <person name="Huptas C."/>
            <person name="von Neubeck M."/>
            <person name="Scherer S."/>
            <person name="Wenning M."/>
            <person name="Lucking G."/>
        </authorList>
    </citation>
    <scope>NUCLEOTIDE SEQUENCE [LARGE SCALE GENOMIC DNA]</scope>
    <source>
        <strain evidence="5 6">WS 5114</strain>
    </source>
</reference>
<dbReference type="SMART" id="SM00869">
    <property type="entry name" value="Autotransporter"/>
    <property type="match status" value="1"/>
</dbReference>
<dbReference type="PROSITE" id="PS51208">
    <property type="entry name" value="AUTOTRANSPORTER"/>
    <property type="match status" value="1"/>
</dbReference>
<accession>A0AB36CWY2</accession>
<evidence type="ECO:0000256" key="3">
    <source>
        <dbReference type="SAM" id="SignalP"/>
    </source>
</evidence>
<dbReference type="InterPro" id="IPR006315">
    <property type="entry name" value="OM_autotransptr_brl_dom"/>
</dbReference>
<dbReference type="AlphaFoldDB" id="A0AB36CWY2"/>
<evidence type="ECO:0000313" key="6">
    <source>
        <dbReference type="Proteomes" id="UP000548707"/>
    </source>
</evidence>
<evidence type="ECO:0000259" key="4">
    <source>
        <dbReference type="PROSITE" id="PS51208"/>
    </source>
</evidence>
<dbReference type="Gene3D" id="2.40.128.130">
    <property type="entry name" value="Autotransporter beta-domain"/>
    <property type="match status" value="1"/>
</dbReference>
<dbReference type="PANTHER" id="PTHR35037">
    <property type="entry name" value="C-TERMINAL REGION OF AIDA-LIKE PROTEIN"/>
    <property type="match status" value="1"/>
</dbReference>
<feature type="compositionally biased region" description="Low complexity" evidence="2">
    <location>
        <begin position="395"/>
        <end position="404"/>
    </location>
</feature>
<dbReference type="EMBL" id="JAAQXV010000004">
    <property type="protein sequence ID" value="NMZ80499.1"/>
    <property type="molecule type" value="Genomic_DNA"/>
</dbReference>
<dbReference type="Pfam" id="PF03212">
    <property type="entry name" value="Pertactin"/>
    <property type="match status" value="1"/>
</dbReference>
<evidence type="ECO:0000313" key="5">
    <source>
        <dbReference type="EMBL" id="NMZ80499.1"/>
    </source>
</evidence>
<keyword evidence="1 3" id="KW-0732">Signal</keyword>
<dbReference type="Pfam" id="PF03797">
    <property type="entry name" value="Autotransporter"/>
    <property type="match status" value="1"/>
</dbReference>
<evidence type="ECO:0000256" key="2">
    <source>
        <dbReference type="SAM" id="MobiDB-lite"/>
    </source>
</evidence>
<feature type="signal peptide" evidence="3">
    <location>
        <begin position="1"/>
        <end position="29"/>
    </location>
</feature>
<protein>
    <submittedName>
        <fullName evidence="5">Autotransporter outer membrane beta-barrel domain-containing protein</fullName>
    </submittedName>
</protein>
<dbReference type="Proteomes" id="UP000548707">
    <property type="component" value="Unassembled WGS sequence"/>
</dbReference>
<dbReference type="InterPro" id="IPR036709">
    <property type="entry name" value="Autotransporte_beta_dom_sf"/>
</dbReference>
<dbReference type="SUPFAM" id="SSF51126">
    <property type="entry name" value="Pectin lyase-like"/>
    <property type="match status" value="1"/>
</dbReference>
<proteinExistence type="predicted"/>
<dbReference type="InterPro" id="IPR012332">
    <property type="entry name" value="Autotransporter_pectin_lyase_C"/>
</dbReference>